<evidence type="ECO:0000256" key="5">
    <source>
        <dbReference type="ARBA" id="ARBA00022448"/>
    </source>
</evidence>
<name>A0ABX6F2U9_KLUMA</name>
<evidence type="ECO:0000256" key="6">
    <source>
        <dbReference type="ARBA" id="ARBA00022496"/>
    </source>
</evidence>
<dbReference type="PANTHER" id="PTHR16821:SF2">
    <property type="entry name" value="FRATAXIN, MITOCHONDRIAL"/>
    <property type="match status" value="1"/>
</dbReference>
<reference evidence="13 14" key="1">
    <citation type="submission" date="2016-03" db="EMBL/GenBank/DDBJ databases">
        <title>How can Kluyveromyces marxianus grow so fast - potential evolutionary course in Saccharomyces Complex revealed by comparative genomics.</title>
        <authorList>
            <person name="Mo W."/>
            <person name="Lu W."/>
            <person name="Yang X."/>
            <person name="Qi J."/>
            <person name="Lv H."/>
        </authorList>
    </citation>
    <scope>NUCLEOTIDE SEQUENCE [LARGE SCALE GENOMIC DNA]</scope>
    <source>
        <strain evidence="13 14">FIM1</strain>
    </source>
</reference>
<evidence type="ECO:0000256" key="10">
    <source>
        <dbReference type="ARBA" id="ARBA00023065"/>
    </source>
</evidence>
<proteinExistence type="inferred from homology"/>
<evidence type="ECO:0000313" key="14">
    <source>
        <dbReference type="Proteomes" id="UP000422736"/>
    </source>
</evidence>
<evidence type="ECO:0000256" key="9">
    <source>
        <dbReference type="ARBA" id="ARBA00023004"/>
    </source>
</evidence>
<comment type="similarity">
    <text evidence="2">Belongs to the frataxin family.</text>
</comment>
<evidence type="ECO:0000256" key="8">
    <source>
        <dbReference type="ARBA" id="ARBA00023002"/>
    </source>
</evidence>
<dbReference type="InterPro" id="IPR017789">
    <property type="entry name" value="Frataxin"/>
</dbReference>
<accession>A0ABX6F2U9</accession>
<keyword evidence="14" id="KW-1185">Reference proteome</keyword>
<keyword evidence="8" id="KW-0560">Oxidoreductase</keyword>
<keyword evidence="4" id="KW-0409">Iron storage</keyword>
<dbReference type="SMART" id="SM01219">
    <property type="entry name" value="Frataxin_Cyay"/>
    <property type="match status" value="1"/>
</dbReference>
<dbReference type="Gene3D" id="3.30.920.10">
    <property type="entry name" value="Frataxin/CyaY"/>
    <property type="match status" value="1"/>
</dbReference>
<dbReference type="PANTHER" id="PTHR16821">
    <property type="entry name" value="FRATAXIN"/>
    <property type="match status" value="1"/>
</dbReference>
<evidence type="ECO:0000256" key="2">
    <source>
        <dbReference type="ARBA" id="ARBA00008183"/>
    </source>
</evidence>
<evidence type="ECO:0000313" key="13">
    <source>
        <dbReference type="EMBL" id="QGN17683.1"/>
    </source>
</evidence>
<dbReference type="InterPro" id="IPR036524">
    <property type="entry name" value="Frataxin/CyaY_sf"/>
</dbReference>
<dbReference type="PROSITE" id="PS01344">
    <property type="entry name" value="FRATAXIN_1"/>
    <property type="match status" value="1"/>
</dbReference>
<keyword evidence="6" id="KW-0410">Iron transport</keyword>
<reference evidence="13 14" key="2">
    <citation type="submission" date="2019-11" db="EMBL/GenBank/DDBJ databases">
        <authorList>
            <person name="Lu H."/>
        </authorList>
    </citation>
    <scope>NUCLEOTIDE SEQUENCE [LARGE SCALE GENOMIC DNA]</scope>
    <source>
        <strain evidence="13 14">FIM1</strain>
    </source>
</reference>
<evidence type="ECO:0000256" key="11">
    <source>
        <dbReference type="ARBA" id="ARBA00023128"/>
    </source>
</evidence>
<evidence type="ECO:0000256" key="7">
    <source>
        <dbReference type="ARBA" id="ARBA00022946"/>
    </source>
</evidence>
<dbReference type="SUPFAM" id="SSF55387">
    <property type="entry name" value="Frataxin/Nqo15-like"/>
    <property type="match status" value="1"/>
</dbReference>
<dbReference type="PROSITE" id="PS50810">
    <property type="entry name" value="FRATAXIN_2"/>
    <property type="match status" value="1"/>
</dbReference>
<dbReference type="EMBL" id="CP015060">
    <property type="protein sequence ID" value="QGN17683.1"/>
    <property type="molecule type" value="Genomic_DNA"/>
</dbReference>
<organism evidence="13 14">
    <name type="scientific">Kluyveromyces marxianus</name>
    <name type="common">Yeast</name>
    <name type="synonym">Candida kefyr</name>
    <dbReference type="NCBI Taxonomy" id="4911"/>
    <lineage>
        <taxon>Eukaryota</taxon>
        <taxon>Fungi</taxon>
        <taxon>Dikarya</taxon>
        <taxon>Ascomycota</taxon>
        <taxon>Saccharomycotina</taxon>
        <taxon>Saccharomycetes</taxon>
        <taxon>Saccharomycetales</taxon>
        <taxon>Saccharomycetaceae</taxon>
        <taxon>Kluyveromyces</taxon>
    </lineage>
</organism>
<dbReference type="InterPro" id="IPR002908">
    <property type="entry name" value="Frataxin/CyaY"/>
</dbReference>
<dbReference type="NCBIfam" id="TIGR03421">
    <property type="entry name" value="FeS_CyaY"/>
    <property type="match status" value="1"/>
</dbReference>
<keyword evidence="9" id="KW-0408">Iron</keyword>
<evidence type="ECO:0000256" key="12">
    <source>
        <dbReference type="ARBA" id="ARBA00047990"/>
    </source>
</evidence>
<evidence type="ECO:0000256" key="3">
    <source>
        <dbReference type="ARBA" id="ARBA00013107"/>
    </source>
</evidence>
<gene>
    <name evidence="13" type="primary">YFH1</name>
    <name evidence="13" type="ORF">FIM1_4890</name>
</gene>
<evidence type="ECO:0000256" key="4">
    <source>
        <dbReference type="ARBA" id="ARBA00022434"/>
    </source>
</evidence>
<dbReference type="Pfam" id="PF01491">
    <property type="entry name" value="Frataxin_Cyay"/>
    <property type="match status" value="1"/>
</dbReference>
<dbReference type="InterPro" id="IPR020895">
    <property type="entry name" value="Frataxin_CS"/>
</dbReference>
<keyword evidence="5" id="KW-0813">Transport</keyword>
<comment type="subcellular location">
    <subcellularLocation>
        <location evidence="1">Mitochondrion</location>
    </subcellularLocation>
</comment>
<dbReference type="EC" id="1.16.3.1" evidence="3"/>
<keyword evidence="11" id="KW-0496">Mitochondrion</keyword>
<dbReference type="Proteomes" id="UP000422736">
    <property type="component" value="Chromosome 8"/>
</dbReference>
<protein>
    <recommendedName>
        <fullName evidence="3">ferroxidase</fullName>
        <ecNumber evidence="3">1.16.3.1</ecNumber>
    </recommendedName>
</protein>
<sequence length="208" mass="22745">MIGLSKRLDKGSVASQAKRLAKGLLLAQGPAASRTLAPASTRLIYTSTQSSIFTTSSSSAAAAIAKGKLLSNKTLPATTTTIQRMHNHISASTDGRDIPEEVLDLPIDEYHEISDEFMENLLEQLETLSDEQPNLVNDVELSQGVMNIEVPGKGVYVINKQPPNKQIWLASPISGPNRFDYYKNEWVSLRDGSKLLEVLGNELETNLH</sequence>
<keyword evidence="10" id="KW-0406">Ion transport</keyword>
<dbReference type="NCBIfam" id="TIGR03422">
    <property type="entry name" value="mito_frataxin"/>
    <property type="match status" value="1"/>
</dbReference>
<comment type="catalytic activity">
    <reaction evidence="12">
        <text>4 Fe(2+) + O2 + 4 H(+) = 4 Fe(3+) + 2 H2O</text>
        <dbReference type="Rhea" id="RHEA:11148"/>
        <dbReference type="ChEBI" id="CHEBI:15377"/>
        <dbReference type="ChEBI" id="CHEBI:15378"/>
        <dbReference type="ChEBI" id="CHEBI:15379"/>
        <dbReference type="ChEBI" id="CHEBI:29033"/>
        <dbReference type="ChEBI" id="CHEBI:29034"/>
        <dbReference type="EC" id="1.16.3.1"/>
    </reaction>
</comment>
<evidence type="ECO:0000256" key="1">
    <source>
        <dbReference type="ARBA" id="ARBA00004173"/>
    </source>
</evidence>
<keyword evidence="7" id="KW-0809">Transit peptide</keyword>